<dbReference type="PANTHER" id="PTHR33067:SF9">
    <property type="entry name" value="RNA-DIRECTED DNA POLYMERASE"/>
    <property type="match status" value="1"/>
</dbReference>
<proteinExistence type="predicted"/>
<keyword evidence="2" id="KW-0548">Nucleotidyltransferase</keyword>
<sequence length="689" mass="77090">MADNRTMAQLLQAPTEGYEDAIVVPAITADNFELKHGLLTLVQNKQFFGLDKKTLMLTFVMVQQDHLLREVPERPEFNNDLMKLFMEAWDRFNDLLRACPHHGFSELHQLDTFYNALNSNDQDSLNSAAGGNFLDKMLRDCLKIIESKSKVRNSRNKLVVAKVSSSSSTPGISPDVAELKDMVKALLFDKKNQTQAPAPVKAVEESCVTCGGAHSYRNCPAIDGNVYRNNIQEYVSQAATTNYNQGITSQIYRPPINQPPVPQAPPYQAPAPQTQGVSKEDFQNYIKANDAVMKNMQNQNQNMQNQMTNLTNLLTNFVNSNTASTSGSGSLPSNTIANPKGDIKAITTRSGVSYNGPQVPPPPSSLPKVVEHEPEVTTDTVQPMPEDIQPPVVQIDEPVVAPKTKPTLPYPSRANKEKLREKDDLLASKFMDALLHMPKFAPMFRKLLNNKDKIIELTKTSVNENCSAVILKKFPEKLGDPGRFLIPCDFPEMDECLALADLGASINLMPLSIWKELNLLDLTVTRMILELADRTISTPTGIVEDVFIKVRTFFFLADFIVVDYTADPRVPLILGRPFLRMTRDLIDVHGEQMTLRHDDQSITFKVSDTKTFSYNIIESVKEINVIDVACEDSSDDFLLEETDAFLAIEDEPISPEIDDSYYDSKRDILFLEEFLNDDPSSPPLPPQEL</sequence>
<evidence type="ECO:0000313" key="2">
    <source>
        <dbReference type="EMBL" id="GJS62115.1"/>
    </source>
</evidence>
<name>A0ABQ4XA34_9ASTR</name>
<dbReference type="Gene3D" id="2.40.70.10">
    <property type="entry name" value="Acid Proteases"/>
    <property type="match status" value="1"/>
</dbReference>
<reference evidence="2" key="2">
    <citation type="submission" date="2022-01" db="EMBL/GenBank/DDBJ databases">
        <authorList>
            <person name="Yamashiro T."/>
            <person name="Shiraishi A."/>
            <person name="Satake H."/>
            <person name="Nakayama K."/>
        </authorList>
    </citation>
    <scope>NUCLEOTIDE SEQUENCE</scope>
</reference>
<dbReference type="EMBL" id="BQNB010009338">
    <property type="protein sequence ID" value="GJS62115.1"/>
    <property type="molecule type" value="Genomic_DNA"/>
</dbReference>
<organism evidence="2 3">
    <name type="scientific">Tanacetum coccineum</name>
    <dbReference type="NCBI Taxonomy" id="301880"/>
    <lineage>
        <taxon>Eukaryota</taxon>
        <taxon>Viridiplantae</taxon>
        <taxon>Streptophyta</taxon>
        <taxon>Embryophyta</taxon>
        <taxon>Tracheophyta</taxon>
        <taxon>Spermatophyta</taxon>
        <taxon>Magnoliopsida</taxon>
        <taxon>eudicotyledons</taxon>
        <taxon>Gunneridae</taxon>
        <taxon>Pentapetalae</taxon>
        <taxon>asterids</taxon>
        <taxon>campanulids</taxon>
        <taxon>Asterales</taxon>
        <taxon>Asteraceae</taxon>
        <taxon>Asteroideae</taxon>
        <taxon>Anthemideae</taxon>
        <taxon>Anthemidinae</taxon>
        <taxon>Tanacetum</taxon>
    </lineage>
</organism>
<dbReference type="PANTHER" id="PTHR33067">
    <property type="entry name" value="RNA-DIRECTED DNA POLYMERASE-RELATED"/>
    <property type="match status" value="1"/>
</dbReference>
<evidence type="ECO:0000256" key="1">
    <source>
        <dbReference type="SAM" id="Coils"/>
    </source>
</evidence>
<dbReference type="GO" id="GO:0003964">
    <property type="term" value="F:RNA-directed DNA polymerase activity"/>
    <property type="evidence" value="ECO:0007669"/>
    <property type="project" value="UniProtKB-KW"/>
</dbReference>
<protein>
    <submittedName>
        <fullName evidence="2">Reverse transcriptase domain-containing protein</fullName>
    </submittedName>
</protein>
<dbReference type="Proteomes" id="UP001151760">
    <property type="component" value="Unassembled WGS sequence"/>
</dbReference>
<keyword evidence="2" id="KW-0695">RNA-directed DNA polymerase</keyword>
<evidence type="ECO:0000313" key="3">
    <source>
        <dbReference type="Proteomes" id="UP001151760"/>
    </source>
</evidence>
<reference evidence="2" key="1">
    <citation type="journal article" date="2022" name="Int. J. Mol. Sci.">
        <title>Draft Genome of Tanacetum Coccineum: Genomic Comparison of Closely Related Tanacetum-Family Plants.</title>
        <authorList>
            <person name="Yamashiro T."/>
            <person name="Shiraishi A."/>
            <person name="Nakayama K."/>
            <person name="Satake H."/>
        </authorList>
    </citation>
    <scope>NUCLEOTIDE SEQUENCE</scope>
</reference>
<keyword evidence="1" id="KW-0175">Coiled coil</keyword>
<comment type="caution">
    <text evidence="2">The sequence shown here is derived from an EMBL/GenBank/DDBJ whole genome shotgun (WGS) entry which is preliminary data.</text>
</comment>
<feature type="coiled-coil region" evidence="1">
    <location>
        <begin position="286"/>
        <end position="316"/>
    </location>
</feature>
<gene>
    <name evidence="2" type="ORF">Tco_0656899</name>
</gene>
<accession>A0ABQ4XA34</accession>
<dbReference type="CDD" id="cd00303">
    <property type="entry name" value="retropepsin_like"/>
    <property type="match status" value="1"/>
</dbReference>
<dbReference type="InterPro" id="IPR021109">
    <property type="entry name" value="Peptidase_aspartic_dom_sf"/>
</dbReference>
<keyword evidence="2" id="KW-0808">Transferase</keyword>
<keyword evidence="3" id="KW-1185">Reference proteome</keyword>